<dbReference type="EMBL" id="PSQE01000002">
    <property type="protein sequence ID" value="RHN72193.1"/>
    <property type="molecule type" value="Genomic_DNA"/>
</dbReference>
<organism evidence="1 2">
    <name type="scientific">Medicago truncatula</name>
    <name type="common">Barrel medic</name>
    <name type="synonym">Medicago tribuloides</name>
    <dbReference type="NCBI Taxonomy" id="3880"/>
    <lineage>
        <taxon>Eukaryota</taxon>
        <taxon>Viridiplantae</taxon>
        <taxon>Streptophyta</taxon>
        <taxon>Embryophyta</taxon>
        <taxon>Tracheophyta</taxon>
        <taxon>Spermatophyta</taxon>
        <taxon>Magnoliopsida</taxon>
        <taxon>eudicotyledons</taxon>
        <taxon>Gunneridae</taxon>
        <taxon>Pentapetalae</taxon>
        <taxon>rosids</taxon>
        <taxon>fabids</taxon>
        <taxon>Fabales</taxon>
        <taxon>Fabaceae</taxon>
        <taxon>Papilionoideae</taxon>
        <taxon>50 kb inversion clade</taxon>
        <taxon>NPAAA clade</taxon>
        <taxon>Hologalegina</taxon>
        <taxon>IRL clade</taxon>
        <taxon>Trifolieae</taxon>
        <taxon>Medicago</taxon>
    </lineage>
</organism>
<comment type="caution">
    <text evidence="1">The sequence shown here is derived from an EMBL/GenBank/DDBJ whole genome shotgun (WGS) entry which is preliminary data.</text>
</comment>
<proteinExistence type="predicted"/>
<sequence length="52" mass="5830">MIFLWGFCYSAGQECRSNICFHKATSKLPEMASKAGGLKKIKLIDHKNKSVI</sequence>
<protein>
    <submittedName>
        <fullName evidence="1">Uncharacterized protein</fullName>
    </submittedName>
</protein>
<name>A0A396J6Z7_MEDTR</name>
<dbReference type="Gramene" id="rna7877">
    <property type="protein sequence ID" value="RHN72193.1"/>
    <property type="gene ID" value="gene7877"/>
</dbReference>
<gene>
    <name evidence="1" type="ORF">MtrunA17_Chr2g0285021</name>
</gene>
<evidence type="ECO:0000313" key="1">
    <source>
        <dbReference type="EMBL" id="RHN72193.1"/>
    </source>
</evidence>
<dbReference type="Proteomes" id="UP000265566">
    <property type="component" value="Chromosome 2"/>
</dbReference>
<reference evidence="2" key="1">
    <citation type="journal article" date="2018" name="Nat. Plants">
        <title>Whole-genome landscape of Medicago truncatula symbiotic genes.</title>
        <authorList>
            <person name="Pecrix Y."/>
            <person name="Staton S.E."/>
            <person name="Sallet E."/>
            <person name="Lelandais-Briere C."/>
            <person name="Moreau S."/>
            <person name="Carrere S."/>
            <person name="Blein T."/>
            <person name="Jardinaud M.F."/>
            <person name="Latrasse D."/>
            <person name="Zouine M."/>
            <person name="Zahm M."/>
            <person name="Kreplak J."/>
            <person name="Mayjonade B."/>
            <person name="Satge C."/>
            <person name="Perez M."/>
            <person name="Cauet S."/>
            <person name="Marande W."/>
            <person name="Chantry-Darmon C."/>
            <person name="Lopez-Roques C."/>
            <person name="Bouchez O."/>
            <person name="Berard A."/>
            <person name="Debelle F."/>
            <person name="Munos S."/>
            <person name="Bendahmane A."/>
            <person name="Berges H."/>
            <person name="Niebel A."/>
            <person name="Buitink J."/>
            <person name="Frugier F."/>
            <person name="Benhamed M."/>
            <person name="Crespi M."/>
            <person name="Gouzy J."/>
            <person name="Gamas P."/>
        </authorList>
    </citation>
    <scope>NUCLEOTIDE SEQUENCE [LARGE SCALE GENOMIC DNA]</scope>
    <source>
        <strain evidence="2">cv. Jemalong A17</strain>
    </source>
</reference>
<evidence type="ECO:0000313" key="2">
    <source>
        <dbReference type="Proteomes" id="UP000265566"/>
    </source>
</evidence>
<accession>A0A396J6Z7</accession>
<dbReference type="AlphaFoldDB" id="A0A396J6Z7"/>